<dbReference type="PANTHER" id="PTHR32085">
    <property type="entry name" value="PROTEIN CSF1"/>
    <property type="match status" value="1"/>
</dbReference>
<organism evidence="1 2">
    <name type="scientific">Gigaspora margarita</name>
    <dbReference type="NCBI Taxonomy" id="4874"/>
    <lineage>
        <taxon>Eukaryota</taxon>
        <taxon>Fungi</taxon>
        <taxon>Fungi incertae sedis</taxon>
        <taxon>Mucoromycota</taxon>
        <taxon>Glomeromycotina</taxon>
        <taxon>Glomeromycetes</taxon>
        <taxon>Diversisporales</taxon>
        <taxon>Gigasporaceae</taxon>
        <taxon>Gigaspora</taxon>
    </lineage>
</organism>
<dbReference type="InterPro" id="IPR029636">
    <property type="entry name" value="Csf1"/>
</dbReference>
<reference evidence="1 2" key="1">
    <citation type="submission" date="2021-06" db="EMBL/GenBank/DDBJ databases">
        <authorList>
            <person name="Kallberg Y."/>
            <person name="Tangrot J."/>
            <person name="Rosling A."/>
        </authorList>
    </citation>
    <scope>NUCLEOTIDE SEQUENCE [LARGE SCALE GENOMIC DNA]</scope>
    <source>
        <strain evidence="1 2">120-4 pot B 10/14</strain>
    </source>
</reference>
<keyword evidence="2" id="KW-1185">Reference proteome</keyword>
<accession>A0ABN7UQ38</accession>
<proteinExistence type="predicted"/>
<dbReference type="Proteomes" id="UP000789901">
    <property type="component" value="Unassembled WGS sequence"/>
</dbReference>
<name>A0ABN7UQ38_GIGMA</name>
<dbReference type="EMBL" id="CAJVQB010004474">
    <property type="protein sequence ID" value="CAG8636709.1"/>
    <property type="molecule type" value="Genomic_DNA"/>
</dbReference>
<dbReference type="PANTHER" id="PTHR32085:SF3">
    <property type="entry name" value="PROTEIN CSF1"/>
    <property type="match status" value="1"/>
</dbReference>
<evidence type="ECO:0000313" key="1">
    <source>
        <dbReference type="EMBL" id="CAG8636709.1"/>
    </source>
</evidence>
<gene>
    <name evidence="1" type="ORF">GMARGA_LOCUS8623</name>
</gene>
<sequence>MTNNSSKFFFSPLYRNSDQTKKLTPEQTRLHTSFKILVQFNSPVILRVPLREISKYSQNDSQEEFQIPSSQRQYGWLEINANGDSIISMTMPMVLTDKGYLNNLIINLEDLDMQTTSNIVAPFLRYNQEITKILFDMEITIGRIVMSPQVSQTLETFLIEYSNDFFQVNSFSVDGNFQYYSFIHPNHVESLSMTVKGKEANLKLFGFVIRYFIILQMNYAGNYINFCELKEYVALHDPKNATGTIKRPPQAIKPPADPYEVYVTFIIEDGTLILPENLYNAIEQSFKNSFS</sequence>
<protein>
    <submittedName>
        <fullName evidence="1">44615_t:CDS:1</fullName>
    </submittedName>
</protein>
<evidence type="ECO:0000313" key="2">
    <source>
        <dbReference type="Proteomes" id="UP000789901"/>
    </source>
</evidence>
<comment type="caution">
    <text evidence="1">The sequence shown here is derived from an EMBL/GenBank/DDBJ whole genome shotgun (WGS) entry which is preliminary data.</text>
</comment>